<dbReference type="InterPro" id="IPR029039">
    <property type="entry name" value="Flavoprotein-like_sf"/>
</dbReference>
<organism evidence="1 2">
    <name type="scientific">Frankia casuarinae (strain DSM 45818 / CECT 9043 / HFP020203 / CcI3)</name>
    <dbReference type="NCBI Taxonomy" id="106370"/>
    <lineage>
        <taxon>Bacteria</taxon>
        <taxon>Bacillati</taxon>
        <taxon>Actinomycetota</taxon>
        <taxon>Actinomycetes</taxon>
        <taxon>Frankiales</taxon>
        <taxon>Frankiaceae</taxon>
        <taxon>Frankia</taxon>
    </lineage>
</organism>
<keyword evidence="2" id="KW-1185">Reference proteome</keyword>
<dbReference type="PROSITE" id="PS00201">
    <property type="entry name" value="FLAVODOXIN"/>
    <property type="match status" value="1"/>
</dbReference>
<name>Q2JEA7_FRACC</name>
<dbReference type="Gene3D" id="3.40.50.360">
    <property type="match status" value="1"/>
</dbReference>
<dbReference type="Proteomes" id="UP000001937">
    <property type="component" value="Chromosome"/>
</dbReference>
<protein>
    <recommendedName>
        <fullName evidence="3">Flavodoxin</fullName>
    </recommendedName>
</protein>
<evidence type="ECO:0000313" key="1">
    <source>
        <dbReference type="EMBL" id="ABD10385.1"/>
    </source>
</evidence>
<gene>
    <name evidence="1" type="ordered locus">Francci3_1002</name>
</gene>
<dbReference type="EMBL" id="CP000249">
    <property type="protein sequence ID" value="ABD10385.1"/>
    <property type="molecule type" value="Genomic_DNA"/>
</dbReference>
<dbReference type="RefSeq" id="WP_011435453.1">
    <property type="nucleotide sequence ID" value="NC_007777.1"/>
</dbReference>
<dbReference type="eggNOG" id="COG0716">
    <property type="taxonomic scope" value="Bacteria"/>
</dbReference>
<dbReference type="SUPFAM" id="SSF52218">
    <property type="entry name" value="Flavoproteins"/>
    <property type="match status" value="1"/>
</dbReference>
<reference evidence="1 2" key="1">
    <citation type="journal article" date="2007" name="Genome Res.">
        <title>Genome characteristics of facultatively symbiotic Frankia sp. strains reflect host range and host plant biogeography.</title>
        <authorList>
            <person name="Normand P."/>
            <person name="Lapierre P."/>
            <person name="Tisa L.S."/>
            <person name="Gogarten J.P."/>
            <person name="Alloisio N."/>
            <person name="Bagnarol E."/>
            <person name="Bassi C.A."/>
            <person name="Berry A.M."/>
            <person name="Bickhart D.M."/>
            <person name="Choisne N."/>
            <person name="Couloux A."/>
            <person name="Cournoyer B."/>
            <person name="Cruveiller S."/>
            <person name="Daubin V."/>
            <person name="Demange N."/>
            <person name="Francino M.P."/>
            <person name="Goltsman E."/>
            <person name="Huang Y."/>
            <person name="Kopp O.R."/>
            <person name="Labarre L."/>
            <person name="Lapidus A."/>
            <person name="Lavire C."/>
            <person name="Marechal J."/>
            <person name="Martinez M."/>
            <person name="Mastronunzio J.E."/>
            <person name="Mullin B.C."/>
            <person name="Niemann J."/>
            <person name="Pujic P."/>
            <person name="Rawnsley T."/>
            <person name="Rouy Z."/>
            <person name="Schenowitz C."/>
            <person name="Sellstedt A."/>
            <person name="Tavares F."/>
            <person name="Tomkins J.P."/>
            <person name="Vallenet D."/>
            <person name="Valverde C."/>
            <person name="Wall L.G."/>
            <person name="Wang Y."/>
            <person name="Medigue C."/>
            <person name="Benson D.R."/>
        </authorList>
    </citation>
    <scope>NUCLEOTIDE SEQUENCE [LARGE SCALE GENOMIC DNA]</scope>
    <source>
        <strain evidence="2">DSM 45818 / CECT 9043 / CcI3</strain>
    </source>
</reference>
<accession>Q2JEA7</accession>
<evidence type="ECO:0000313" key="2">
    <source>
        <dbReference type="Proteomes" id="UP000001937"/>
    </source>
</evidence>
<dbReference type="InterPro" id="IPR001226">
    <property type="entry name" value="Flavodoxin_CS"/>
</dbReference>
<evidence type="ECO:0008006" key="3">
    <source>
        <dbReference type="Google" id="ProtNLM"/>
    </source>
</evidence>
<dbReference type="HOGENOM" id="CLU_132523_0_0_11"/>
<sequence>MRALVVYESMFGNTRVIADAVAIGLSTWLDVGLVEVGTADPALNDDVRLLIVGGPTHAFEMSRPETRHDATRRTEGNVVSPGIGIREWLEALPRQPSGSPEGTPLTGAATFDTKVRHPRPAGSAAAGAARCLHRLGFSLLDRPRSFYVDGPPGPLVAGEPERARRWAESLGWMVPASAKGNALS</sequence>
<dbReference type="GO" id="GO:0010181">
    <property type="term" value="F:FMN binding"/>
    <property type="evidence" value="ECO:0007669"/>
    <property type="project" value="InterPro"/>
</dbReference>
<proteinExistence type="predicted"/>
<dbReference type="KEGG" id="fra:Francci3_1002"/>
<dbReference type="OrthoDB" id="3253043at2"/>
<dbReference type="STRING" id="106370.Francci3_1002"/>
<dbReference type="GO" id="GO:0009055">
    <property type="term" value="F:electron transfer activity"/>
    <property type="evidence" value="ECO:0007669"/>
    <property type="project" value="InterPro"/>
</dbReference>
<dbReference type="AlphaFoldDB" id="Q2JEA7"/>